<feature type="transmembrane region" description="Helical" evidence="2">
    <location>
        <begin position="137"/>
        <end position="158"/>
    </location>
</feature>
<keyword evidence="4" id="KW-1185">Reference proteome</keyword>
<dbReference type="AlphaFoldDB" id="A0A9N8D7Z4"/>
<protein>
    <submittedName>
        <fullName evidence="3">Uncharacterized protein</fullName>
    </submittedName>
</protein>
<dbReference type="EMBL" id="CAICTM010000030">
    <property type="protein sequence ID" value="CAB9498022.1"/>
    <property type="molecule type" value="Genomic_DNA"/>
</dbReference>
<comment type="caution">
    <text evidence="3">The sequence shown here is derived from an EMBL/GenBank/DDBJ whole genome shotgun (WGS) entry which is preliminary data.</text>
</comment>
<dbReference type="InterPro" id="IPR029063">
    <property type="entry name" value="SAM-dependent_MTases_sf"/>
</dbReference>
<evidence type="ECO:0000313" key="3">
    <source>
        <dbReference type="EMBL" id="CAB9498022.1"/>
    </source>
</evidence>
<organism evidence="3 4">
    <name type="scientific">Seminavis robusta</name>
    <dbReference type="NCBI Taxonomy" id="568900"/>
    <lineage>
        <taxon>Eukaryota</taxon>
        <taxon>Sar</taxon>
        <taxon>Stramenopiles</taxon>
        <taxon>Ochrophyta</taxon>
        <taxon>Bacillariophyta</taxon>
        <taxon>Bacillariophyceae</taxon>
        <taxon>Bacillariophycidae</taxon>
        <taxon>Naviculales</taxon>
        <taxon>Naviculaceae</taxon>
        <taxon>Seminavis</taxon>
    </lineage>
</organism>
<dbReference type="OrthoDB" id="45452at2759"/>
<dbReference type="SUPFAM" id="SSF53335">
    <property type="entry name" value="S-adenosyl-L-methionine-dependent methyltransferases"/>
    <property type="match status" value="1"/>
</dbReference>
<keyword evidence="2" id="KW-1133">Transmembrane helix</keyword>
<evidence type="ECO:0000256" key="2">
    <source>
        <dbReference type="SAM" id="Phobius"/>
    </source>
</evidence>
<accession>A0A9N8D7Z4</accession>
<evidence type="ECO:0000313" key="4">
    <source>
        <dbReference type="Proteomes" id="UP001153069"/>
    </source>
</evidence>
<proteinExistence type="predicted"/>
<feature type="compositionally biased region" description="Basic residues" evidence="1">
    <location>
        <begin position="34"/>
        <end position="53"/>
    </location>
</feature>
<sequence length="532" mass="59660">MSPEAEQQHSDEELELVSYRQHQAQQALSTPPTRRARHRHNRRGNHHRRHQAAHVRENGDYHDDDEDEEDLEEPFEDEDDEDEYTSGEDEGLISQISVDRTALFGNHHNGNGSSGNTVDDYFYYGFSNAEAAIDWRCAFWLVISFLLAAFMAVVLPSFNNSGNPIVQDDGTVIFPNGTKTSISVVVNPPSSPTTPGSTGTVDPNNNNPNNNRNSTSHAVALECPNLVQNAENFHNTSVEESYINRTSQIDSNFSGFLATYHESEFDGWGKPYDFVKAGMYHWKSTRFPKNLKDGDSIYESACGIGLNLIMTLEILQEVKGVNNLMVYGNEYIPSSANASNRILDSLLPNLNATKGSVCAADSTNLQFIPSNSFDLVFTGYISTLLDPLGIEKGVKENYQYYESICEGESWQDQKLKEVAQQRQNDWFGTWVSEMVRIAKPGAPVIVEQVSYPFCDAYFDWGGVNQEFWTDYAIPKYGWEVDPASIEFEDDRLFRKRYHVFMRKHAVNVTKVQVPPPVIGEPNNNGGGGRGGG</sequence>
<feature type="compositionally biased region" description="Basic and acidic residues" evidence="1">
    <location>
        <begin position="1"/>
        <end position="11"/>
    </location>
</feature>
<feature type="region of interest" description="Disordered" evidence="1">
    <location>
        <begin position="186"/>
        <end position="215"/>
    </location>
</feature>
<feature type="region of interest" description="Disordered" evidence="1">
    <location>
        <begin position="513"/>
        <end position="532"/>
    </location>
</feature>
<reference evidence="3" key="1">
    <citation type="submission" date="2020-06" db="EMBL/GenBank/DDBJ databases">
        <authorList>
            <consortium name="Plant Systems Biology data submission"/>
        </authorList>
    </citation>
    <scope>NUCLEOTIDE SEQUENCE</scope>
    <source>
        <strain evidence="3">D6</strain>
    </source>
</reference>
<feature type="compositionally biased region" description="Acidic residues" evidence="1">
    <location>
        <begin position="62"/>
        <end position="91"/>
    </location>
</feature>
<name>A0A9N8D7Z4_9STRA</name>
<dbReference type="Proteomes" id="UP001153069">
    <property type="component" value="Unassembled WGS sequence"/>
</dbReference>
<feature type="compositionally biased region" description="Low complexity" evidence="1">
    <location>
        <begin position="186"/>
        <end position="213"/>
    </location>
</feature>
<feature type="region of interest" description="Disordered" evidence="1">
    <location>
        <begin position="1"/>
        <end position="91"/>
    </location>
</feature>
<keyword evidence="2" id="KW-0812">Transmembrane</keyword>
<feature type="compositionally biased region" description="Polar residues" evidence="1">
    <location>
        <begin position="20"/>
        <end position="32"/>
    </location>
</feature>
<keyword evidence="2" id="KW-0472">Membrane</keyword>
<evidence type="ECO:0000256" key="1">
    <source>
        <dbReference type="SAM" id="MobiDB-lite"/>
    </source>
</evidence>
<gene>
    <name evidence="3" type="ORF">SEMRO_30_G019650.1</name>
</gene>